<evidence type="ECO:0000313" key="2">
    <source>
        <dbReference type="EnsemblMetazoa" id="AAEL011696-PA"/>
    </source>
</evidence>
<dbReference type="InterPro" id="IPR015943">
    <property type="entry name" value="WD40/YVTN_repeat-like_dom_sf"/>
</dbReference>
<dbReference type="AlphaFoldDB" id="A0A1S4FU31"/>
<accession>A0A1S4FU31</accession>
<gene>
    <name evidence="2" type="primary">5575218</name>
</gene>
<evidence type="ECO:0000313" key="3">
    <source>
        <dbReference type="Proteomes" id="UP000008820"/>
    </source>
</evidence>
<dbReference type="GO" id="GO:0005730">
    <property type="term" value="C:nucleolus"/>
    <property type="evidence" value="ECO:0007669"/>
    <property type="project" value="InterPro"/>
</dbReference>
<dbReference type="GO" id="GO:0042273">
    <property type="term" value="P:ribosomal large subunit biogenesis"/>
    <property type="evidence" value="ECO:0007669"/>
    <property type="project" value="InterPro"/>
</dbReference>
<feature type="compositionally biased region" description="Basic residues" evidence="1">
    <location>
        <begin position="386"/>
        <end position="397"/>
    </location>
</feature>
<organism evidence="2 3">
    <name type="scientific">Aedes aegypti</name>
    <name type="common">Yellowfever mosquito</name>
    <name type="synonym">Culex aegypti</name>
    <dbReference type="NCBI Taxonomy" id="7159"/>
    <lineage>
        <taxon>Eukaryota</taxon>
        <taxon>Metazoa</taxon>
        <taxon>Ecdysozoa</taxon>
        <taxon>Arthropoda</taxon>
        <taxon>Hexapoda</taxon>
        <taxon>Insecta</taxon>
        <taxon>Pterygota</taxon>
        <taxon>Neoptera</taxon>
        <taxon>Endopterygota</taxon>
        <taxon>Diptera</taxon>
        <taxon>Nematocera</taxon>
        <taxon>Culicoidea</taxon>
        <taxon>Culicidae</taxon>
        <taxon>Culicinae</taxon>
        <taxon>Aedini</taxon>
        <taxon>Aedes</taxon>
        <taxon>Stegomyia</taxon>
    </lineage>
</organism>
<dbReference type="InParanoid" id="A0A1S4FU31"/>
<dbReference type="Proteomes" id="UP000008820">
    <property type="component" value="Chromosome 3"/>
</dbReference>
<feature type="region of interest" description="Disordered" evidence="1">
    <location>
        <begin position="366"/>
        <end position="397"/>
    </location>
</feature>
<dbReference type="VEuPathDB" id="VectorBase:AAEL011696"/>
<name>A0A1S4FU31_AEDAE</name>
<protein>
    <submittedName>
        <fullName evidence="2">Uncharacterized protein</fullName>
    </submittedName>
</protein>
<dbReference type="PANTHER" id="PTHR16038:SF4">
    <property type="entry name" value="WD REPEAT-CONTAINING PROTEIN 74"/>
    <property type="match status" value="1"/>
</dbReference>
<keyword evidence="3" id="KW-1185">Reference proteome</keyword>
<proteinExistence type="predicted"/>
<dbReference type="SMART" id="SM00320">
    <property type="entry name" value="WD40"/>
    <property type="match status" value="4"/>
</dbReference>
<dbReference type="OrthoDB" id="18388at2759"/>
<dbReference type="FunCoup" id="A0A1S4FU31">
    <property type="interactions" value="1057"/>
</dbReference>
<evidence type="ECO:0000256" key="1">
    <source>
        <dbReference type="SAM" id="MobiDB-lite"/>
    </source>
</evidence>
<feature type="compositionally biased region" description="Basic and acidic residues" evidence="1">
    <location>
        <begin position="376"/>
        <end position="385"/>
    </location>
</feature>
<reference evidence="2 3" key="1">
    <citation type="submission" date="2017-06" db="EMBL/GenBank/DDBJ databases">
        <title>Aedes aegypti genome working group (AGWG) sequencing and assembly.</title>
        <authorList>
            <consortium name="Aedes aegypti Genome Working Group (AGWG)"/>
            <person name="Matthews B.J."/>
        </authorList>
    </citation>
    <scope>NUCLEOTIDE SEQUENCE [LARGE SCALE GENOMIC DNA]</scope>
    <source>
        <strain evidence="2 3">LVP_AGWG</strain>
    </source>
</reference>
<dbReference type="InterPro" id="IPR001680">
    <property type="entry name" value="WD40_rpt"/>
</dbReference>
<dbReference type="InterPro" id="IPR037379">
    <property type="entry name" value="WDR74/Nsa1"/>
</dbReference>
<sequence>MKFSTSNAKCASYVGKHTLFVGTHTGSFKKLEPFQDHPYRQTNLQQITVLDKTSKVTCLAFGNKEQTEILLGRANHFVKVFDCNSEDNSSSFEVGGEVVGLGRSNGCIVAGTSNGTVKIVKSESIEFSAGDNLCKLRVSLEDPNMMVTGGKGLKNIIKVWDLEHQKVSFAAKNVKKDMLELEQPVWENDVVFVDKNTVASCSRHGYVRVYDLRGQQRRPVQAYAPPEGNDDQLSFSCLTNHGEYLYAGTTTVGTRAFDIRRMKNHIHVYKGFTGTVTSIDVDSTGSYIFTSCLDRYVRVHNTQKTAMVYQCYVKSKPTQILCTDYKEKVLAGQEEDDDDLVLVEDANEEDVDSEYEDMFAKMQTVSEKVASKKRKLDNDQGEGTKKKPLKKKGKKVK</sequence>
<dbReference type="EnsemblMetazoa" id="AAEL011696-RA">
    <property type="protein sequence ID" value="AAEL011696-PA"/>
    <property type="gene ID" value="AAEL011696"/>
</dbReference>
<dbReference type="InterPro" id="IPR036322">
    <property type="entry name" value="WD40_repeat_dom_sf"/>
</dbReference>
<reference evidence="2" key="2">
    <citation type="submission" date="2020-05" db="UniProtKB">
        <authorList>
            <consortium name="EnsemblMetazoa"/>
        </authorList>
    </citation>
    <scope>IDENTIFICATION</scope>
    <source>
        <strain evidence="2">LVP_AGWG</strain>
    </source>
</reference>
<dbReference type="Pfam" id="PF00400">
    <property type="entry name" value="WD40"/>
    <property type="match status" value="1"/>
</dbReference>
<dbReference type="GO" id="GO:0030687">
    <property type="term" value="C:preribosome, large subunit precursor"/>
    <property type="evidence" value="ECO:0007669"/>
    <property type="project" value="TreeGrafter"/>
</dbReference>
<dbReference type="Gene3D" id="2.130.10.10">
    <property type="entry name" value="YVTN repeat-like/Quinoprotein amine dehydrogenase"/>
    <property type="match status" value="2"/>
</dbReference>
<dbReference type="PANTHER" id="PTHR16038">
    <property type="entry name" value="NOP SEVEN ASSOCIATED PROTEIN 1"/>
    <property type="match status" value="1"/>
</dbReference>
<dbReference type="SUPFAM" id="SSF50978">
    <property type="entry name" value="WD40 repeat-like"/>
    <property type="match status" value="1"/>
</dbReference>